<comment type="caution">
    <text evidence="1">The sequence shown here is derived from an EMBL/GenBank/DDBJ whole genome shotgun (WGS) entry which is preliminary data.</text>
</comment>
<sequence>MFISKGVCLISYDPLVFLADNFLLYFQRILFFDYTFPKDSNLSHTLNKWNGVLTKRKKTVRILVRPNSRSIGSFLEVDSWS</sequence>
<evidence type="ECO:0000313" key="2">
    <source>
        <dbReference type="Proteomes" id="UP001367508"/>
    </source>
</evidence>
<evidence type="ECO:0000313" key="1">
    <source>
        <dbReference type="EMBL" id="KAK7324238.1"/>
    </source>
</evidence>
<reference evidence="1 2" key="1">
    <citation type="submission" date="2024-01" db="EMBL/GenBank/DDBJ databases">
        <title>The genomes of 5 underutilized Papilionoideae crops provide insights into root nodulation and disease resistanc.</title>
        <authorList>
            <person name="Jiang F."/>
        </authorList>
    </citation>
    <scope>NUCLEOTIDE SEQUENCE [LARGE SCALE GENOMIC DNA]</scope>
    <source>
        <strain evidence="1">LVBAO_FW01</strain>
        <tissue evidence="1">Leaves</tissue>
    </source>
</reference>
<dbReference type="Proteomes" id="UP001367508">
    <property type="component" value="Unassembled WGS sequence"/>
</dbReference>
<accession>A0AAN9KXW7</accession>
<name>A0AAN9KXW7_CANGL</name>
<gene>
    <name evidence="1" type="ORF">VNO77_27767</name>
</gene>
<dbReference type="EMBL" id="JAYMYQ010000006">
    <property type="protein sequence ID" value="KAK7324238.1"/>
    <property type="molecule type" value="Genomic_DNA"/>
</dbReference>
<dbReference type="AlphaFoldDB" id="A0AAN9KXW7"/>
<keyword evidence="2" id="KW-1185">Reference proteome</keyword>
<proteinExistence type="predicted"/>
<protein>
    <submittedName>
        <fullName evidence="1">Uncharacterized protein</fullName>
    </submittedName>
</protein>
<organism evidence="1 2">
    <name type="scientific">Canavalia gladiata</name>
    <name type="common">Sword bean</name>
    <name type="synonym">Dolichos gladiatus</name>
    <dbReference type="NCBI Taxonomy" id="3824"/>
    <lineage>
        <taxon>Eukaryota</taxon>
        <taxon>Viridiplantae</taxon>
        <taxon>Streptophyta</taxon>
        <taxon>Embryophyta</taxon>
        <taxon>Tracheophyta</taxon>
        <taxon>Spermatophyta</taxon>
        <taxon>Magnoliopsida</taxon>
        <taxon>eudicotyledons</taxon>
        <taxon>Gunneridae</taxon>
        <taxon>Pentapetalae</taxon>
        <taxon>rosids</taxon>
        <taxon>fabids</taxon>
        <taxon>Fabales</taxon>
        <taxon>Fabaceae</taxon>
        <taxon>Papilionoideae</taxon>
        <taxon>50 kb inversion clade</taxon>
        <taxon>NPAAA clade</taxon>
        <taxon>indigoferoid/millettioid clade</taxon>
        <taxon>Phaseoleae</taxon>
        <taxon>Canavalia</taxon>
    </lineage>
</organism>